<evidence type="ECO:0000313" key="1">
    <source>
        <dbReference type="EnsemblMetazoa" id="XP_022643725"/>
    </source>
</evidence>
<dbReference type="Proteomes" id="UP000594260">
    <property type="component" value="Unplaced"/>
</dbReference>
<dbReference type="InParanoid" id="A0A7M7M304"/>
<dbReference type="AlphaFoldDB" id="A0A7M7M304"/>
<dbReference type="EnsemblMetazoa" id="XM_022787990">
    <property type="protein sequence ID" value="XP_022643725"/>
    <property type="gene ID" value="LOC111242995"/>
</dbReference>
<organism evidence="1 2">
    <name type="scientific">Varroa destructor</name>
    <name type="common">Honeybee mite</name>
    <dbReference type="NCBI Taxonomy" id="109461"/>
    <lineage>
        <taxon>Eukaryota</taxon>
        <taxon>Metazoa</taxon>
        <taxon>Ecdysozoa</taxon>
        <taxon>Arthropoda</taxon>
        <taxon>Chelicerata</taxon>
        <taxon>Arachnida</taxon>
        <taxon>Acari</taxon>
        <taxon>Parasitiformes</taxon>
        <taxon>Mesostigmata</taxon>
        <taxon>Gamasina</taxon>
        <taxon>Dermanyssoidea</taxon>
        <taxon>Varroidae</taxon>
        <taxon>Varroa</taxon>
    </lineage>
</organism>
<dbReference type="RefSeq" id="XP_022643725.1">
    <property type="nucleotide sequence ID" value="XM_022787990.1"/>
</dbReference>
<name>A0A7M7M304_VARDE</name>
<keyword evidence="2" id="KW-1185">Reference proteome</keyword>
<protein>
    <submittedName>
        <fullName evidence="1">Uncharacterized protein</fullName>
    </submittedName>
</protein>
<proteinExistence type="predicted"/>
<accession>A0A7M7M304</accession>
<reference evidence="1" key="1">
    <citation type="submission" date="2021-01" db="UniProtKB">
        <authorList>
            <consortium name="EnsemblMetazoa"/>
        </authorList>
    </citation>
    <scope>IDENTIFICATION</scope>
</reference>
<evidence type="ECO:0000313" key="2">
    <source>
        <dbReference type="Proteomes" id="UP000594260"/>
    </source>
</evidence>
<sequence>MVTKLSVRVQGTPSILACDGHNSWLCLPPFRQRSTGTPFRFRPHLTSLTGPTLLLLLANYQEKEDPPSSIIHRVLGILSYLHFNFEEHSTNFKILEATADEFLQAYRL</sequence>
<dbReference type="GeneID" id="111242995"/>
<dbReference type="KEGG" id="vde:111242995"/>